<evidence type="ECO:0000256" key="9">
    <source>
        <dbReference type="ARBA" id="ARBA00022723"/>
    </source>
</evidence>
<dbReference type="InterPro" id="IPR011989">
    <property type="entry name" value="ARM-like"/>
</dbReference>
<organism evidence="18 19">
    <name type="scientific">Hibiscus sabdariffa</name>
    <name type="common">roselle</name>
    <dbReference type="NCBI Taxonomy" id="183260"/>
    <lineage>
        <taxon>Eukaryota</taxon>
        <taxon>Viridiplantae</taxon>
        <taxon>Streptophyta</taxon>
        <taxon>Embryophyta</taxon>
        <taxon>Tracheophyta</taxon>
        <taxon>Spermatophyta</taxon>
        <taxon>Magnoliopsida</taxon>
        <taxon>eudicotyledons</taxon>
        <taxon>Gunneridae</taxon>
        <taxon>Pentapetalae</taxon>
        <taxon>rosids</taxon>
        <taxon>malvids</taxon>
        <taxon>Malvales</taxon>
        <taxon>Malvaceae</taxon>
        <taxon>Malvoideae</taxon>
        <taxon>Hibiscus</taxon>
    </lineage>
</organism>
<evidence type="ECO:0000256" key="16">
    <source>
        <dbReference type="SAM" id="MobiDB-lite"/>
    </source>
</evidence>
<evidence type="ECO:0000256" key="4">
    <source>
        <dbReference type="ARBA" id="ARBA00007997"/>
    </source>
</evidence>
<dbReference type="InterPro" id="IPR039804">
    <property type="entry name" value="RING-CH-C4HC3_LTN1"/>
</dbReference>
<dbReference type="InterPro" id="IPR039795">
    <property type="entry name" value="LTN1/Rkr1"/>
</dbReference>
<dbReference type="InterPro" id="IPR001841">
    <property type="entry name" value="Znf_RING"/>
</dbReference>
<dbReference type="InterPro" id="IPR013083">
    <property type="entry name" value="Znf_RING/FYVE/PHD"/>
</dbReference>
<comment type="pathway">
    <text evidence="3 15">Protein modification; protein ubiquitination.</text>
</comment>
<dbReference type="Pfam" id="PF22958">
    <property type="entry name" value="Ltn1_1st"/>
    <property type="match status" value="1"/>
</dbReference>
<dbReference type="InterPro" id="IPR054478">
    <property type="entry name" value="LTN1_UBC"/>
</dbReference>
<keyword evidence="19" id="KW-1185">Reference proteome</keyword>
<keyword evidence="8 15" id="KW-0808">Transferase</keyword>
<dbReference type="Pfam" id="PF23009">
    <property type="entry name" value="UBC_like"/>
    <property type="match status" value="1"/>
</dbReference>
<keyword evidence="9 15" id="KW-0479">Metal-binding</keyword>
<keyword evidence="11 14" id="KW-0863">Zinc-finger</keyword>
<evidence type="ECO:0000256" key="14">
    <source>
        <dbReference type="PROSITE-ProRule" id="PRU00175"/>
    </source>
</evidence>
<evidence type="ECO:0000256" key="8">
    <source>
        <dbReference type="ARBA" id="ARBA00022679"/>
    </source>
</evidence>
<evidence type="ECO:0000256" key="12">
    <source>
        <dbReference type="ARBA" id="ARBA00022786"/>
    </source>
</evidence>
<feature type="domain" description="RING-type" evidence="17">
    <location>
        <begin position="1852"/>
        <end position="1899"/>
    </location>
</feature>
<evidence type="ECO:0000256" key="11">
    <source>
        <dbReference type="ARBA" id="ARBA00022771"/>
    </source>
</evidence>
<comment type="subunit">
    <text evidence="15">Component of the ribosome quality control complex (RQC).</text>
</comment>
<comment type="catalytic activity">
    <reaction evidence="1 15">
        <text>S-ubiquitinyl-[E2 ubiquitin-conjugating enzyme]-L-cysteine + [acceptor protein]-L-lysine = [E2 ubiquitin-conjugating enzyme]-L-cysteine + N(6)-ubiquitinyl-[acceptor protein]-L-lysine.</text>
        <dbReference type="EC" id="2.3.2.27"/>
    </reaction>
</comment>
<protein>
    <recommendedName>
        <fullName evidence="6 15">E3 ubiquitin-protein ligase listerin</fullName>
        <ecNumber evidence="5 15">2.3.2.27</ecNumber>
    </recommendedName>
    <alternativeName>
        <fullName evidence="15">RING-type E3 ubiquitin transferase listerin</fullName>
    </alternativeName>
</protein>
<evidence type="ECO:0000256" key="1">
    <source>
        <dbReference type="ARBA" id="ARBA00000900"/>
    </source>
</evidence>
<gene>
    <name evidence="18" type="ORF">V6N12_065056</name>
</gene>
<reference evidence="18 19" key="1">
    <citation type="journal article" date="2024" name="G3 (Bethesda)">
        <title>Genome assembly of Hibiscus sabdariffa L. provides insights into metabolisms of medicinal natural products.</title>
        <authorList>
            <person name="Kim T."/>
        </authorList>
    </citation>
    <scope>NUCLEOTIDE SEQUENCE [LARGE SCALE GENOMIC DNA]</scope>
    <source>
        <strain evidence="18">TK-2024</strain>
        <tissue evidence="18">Old leaves</tissue>
    </source>
</reference>
<name>A0ABR2G910_9ROSI</name>
<keyword evidence="12 15" id="KW-0833">Ubl conjugation pathway</keyword>
<dbReference type="PANTHER" id="PTHR12389:SF0">
    <property type="entry name" value="E3 UBIQUITIN-PROTEIN LIGASE LISTERIN"/>
    <property type="match status" value="1"/>
</dbReference>
<comment type="similarity">
    <text evidence="4 15">Belongs to the LTN1 family.</text>
</comment>
<evidence type="ECO:0000256" key="5">
    <source>
        <dbReference type="ARBA" id="ARBA00012483"/>
    </source>
</evidence>
<comment type="caution">
    <text evidence="18">The sequence shown here is derived from an EMBL/GenBank/DDBJ whole genome shotgun (WGS) entry which is preliminary data.</text>
</comment>
<dbReference type="SUPFAM" id="SSF57850">
    <property type="entry name" value="RING/U-box"/>
    <property type="match status" value="1"/>
</dbReference>
<dbReference type="PANTHER" id="PTHR12389">
    <property type="entry name" value="ZINC FINGER PROTEIN 294"/>
    <property type="match status" value="1"/>
</dbReference>
<evidence type="ECO:0000256" key="2">
    <source>
        <dbReference type="ARBA" id="ARBA00004514"/>
    </source>
</evidence>
<dbReference type="InterPro" id="IPR054477">
    <property type="entry name" value="LTN1_E3_ligase_6th"/>
</dbReference>
<evidence type="ECO:0000259" key="17">
    <source>
        <dbReference type="PROSITE" id="PS50089"/>
    </source>
</evidence>
<evidence type="ECO:0000313" key="19">
    <source>
        <dbReference type="Proteomes" id="UP001472677"/>
    </source>
</evidence>
<accession>A0ABR2G910</accession>
<dbReference type="Gene3D" id="3.30.40.10">
    <property type="entry name" value="Zinc/RING finger domain, C3HC4 (zinc finger)"/>
    <property type="match status" value="1"/>
</dbReference>
<dbReference type="SMART" id="SM00184">
    <property type="entry name" value="RING"/>
    <property type="match status" value="1"/>
</dbReference>
<evidence type="ECO:0000256" key="10">
    <source>
        <dbReference type="ARBA" id="ARBA00022737"/>
    </source>
</evidence>
<dbReference type="CDD" id="cd16491">
    <property type="entry name" value="RING-CH-C4HC3_LTN1"/>
    <property type="match status" value="1"/>
</dbReference>
<dbReference type="PROSITE" id="PS50089">
    <property type="entry name" value="ZF_RING_2"/>
    <property type="match status" value="1"/>
</dbReference>
<feature type="compositionally biased region" description="Basic and acidic residues" evidence="16">
    <location>
        <begin position="1"/>
        <end position="10"/>
    </location>
</feature>
<feature type="region of interest" description="Disordered" evidence="16">
    <location>
        <begin position="1"/>
        <end position="20"/>
    </location>
</feature>
<dbReference type="Proteomes" id="UP001472677">
    <property type="component" value="Unassembled WGS sequence"/>
</dbReference>
<dbReference type="Pfam" id="PF13639">
    <property type="entry name" value="zf-RING_2"/>
    <property type="match status" value="1"/>
</dbReference>
<dbReference type="InterPro" id="IPR016024">
    <property type="entry name" value="ARM-type_fold"/>
</dbReference>
<evidence type="ECO:0000256" key="13">
    <source>
        <dbReference type="ARBA" id="ARBA00022833"/>
    </source>
</evidence>
<dbReference type="SUPFAM" id="SSF48371">
    <property type="entry name" value="ARM repeat"/>
    <property type="match status" value="1"/>
</dbReference>
<evidence type="ECO:0000313" key="18">
    <source>
        <dbReference type="EMBL" id="KAK8596572.1"/>
    </source>
</evidence>
<keyword evidence="7" id="KW-0963">Cytoplasm</keyword>
<dbReference type="InterPro" id="IPR054476">
    <property type="entry name" value="Ltn1_N"/>
</dbReference>
<proteinExistence type="inferred from homology"/>
<dbReference type="Pfam" id="PF22999">
    <property type="entry name" value="LTN1_E3_ligase_6th"/>
    <property type="match status" value="1"/>
</dbReference>
<evidence type="ECO:0000256" key="15">
    <source>
        <dbReference type="RuleBase" id="RU367090"/>
    </source>
</evidence>
<comment type="subcellular location">
    <subcellularLocation>
        <location evidence="2">Cytoplasm</location>
        <location evidence="2">Cytosol</location>
    </subcellularLocation>
</comment>
<dbReference type="EC" id="2.3.2.27" evidence="5 15"/>
<sequence length="1902" mass="213571">MGRQKGDGARSKARPSSSSLAASLLPSSSAAAAVGFGGYVGSSRLDSTLPTEVSNPLLDIDSEVAQHLKRLARKDPTTKLKALASLSSLLKQKSGKEIVPIIPQWAFEYKKLLLDYNREVRRATHETMTNLVTAVGRDLAPHLKSLMGPWWFSQFDPSSEVSQAAKHSLQAAFPAQEKRLDALILCTNEVFMYLEENLKLTPQTLSDKAVALDELQEMHQQVISSSLLALATLLDVLVFVQIERPGFENISAEPKHASKAKATAISFAEKLFSAHKYFLEFLKSQSPAVRSATYTVLRSFIKNIPQAFGEGNMKAIAIAVLGAFQEKDPACHSSMWDAILLFSKRFPVSWTTLNVQKSVFNRFWSFIRNGCFGSQQISYPALVLFIDTIPSKAFSGDKFFLEFFHNLWAGRKPVHSLNADQMAFFRSFKECFFWGLHNASRFCDSVDSISNFRITLINDILVKLLWQEYLSSVSSKDQDSDQPLHGKATEMQNIKYSISYLQELGKCIVEILSGIYSLEEDLLSFFCMAFQEACERLLQKKVTIEQPTLNIEPIIKFLFLVDLHAKQKGESWPLLHLVGPMLAKCFSLVRSLDSADGVRLLSTSVSIFGARKVLQVIFSSNNAPSCGPPCDKDSEMMLENFLQVYKEIFVPWCLRGHDCTTNARLDLLLALLDDECFSEQWHAIITYAIDLVNLKIGSGSMDSNHLAVLAMLFEKARNEIRIRRVGDSSFHPLGSLPDHWHHELLETTAVSVASSVPPFGTSDAQFLCSVLGGATEGNLDSFVSRKSMALIFKEVLRNIVSFIMDSSFSSVKQAGALFDPEENCLGLDGKNPANVVDMARFALEIVEGSFSCLRALDEESGLVSSISAAVFIIDWEYRMTVARVDTLDDESRRMIKARMGICESAHGYLSKISNLWKSFCKDVRQGIRTILICTIRSSIFREDKLDNNKFASLSCMMVIDVLERLCQDQYEEQNLLDHLLSKGDTWPWWITPDLNSMEGLAKSDNERSYDTAHGYYKFISLIDKLIYELGFHKVIACDGLDTLPLSIKASKNTEVTSRAWVAAEILCSWKWPEGSVATSFFPQLVSFAESRNYSYSGSILDSIFSILFDGALIHGENCSQGSLHAWPTLGGDMEDIQEPFLRALVSFLFTLLKENIWGPEKAMVLFQLLVDKLFLGEAVNSNCLRILPSILCVIVPTLCQRSIRSIECTNKDGKPDPLYENQIQDTVKSWIQRILQFPPLVTWQTGEGVIDMEEWFHLVFSCYPLRPVGGAEIMKLDRNIDHEERALLLNLFQKQRHESGRSIDANQLPVVQMLLSKLLIISLGYCWREFDEEDWEFLFSHLRGWIESAVLMMEEVAENVNDAVTEHSSSDNFDLIHKKLEESVLISDHSLINISKNSLISFSFLYGLLELQPTEDTDNLNSLRTERWDPIKNQILESILRLFFSTGIAEAIAGSCSFEAASIISASRFYHRSFWESVASSVLKSPAHTRDEAVKSIKLWGLSKGPICALYAILFSSRPIPSLQLAAYAVLSTEPVSKLAVFGEGIAPCSDVDSNAQESMHLDLSAEENVHLTKELSYIIEKLPYDVLDMDLVAEQRVHLFLAWALLLSHLSSLPSLSSPRERLVQYIQNSANPMILDCLFQHLLSDLSVMHFQKKKDGELPSVLSEAATAARHTITTGSLLFSVEPLWPIEPLKMAAFAGAIYGLMLRLLPAYVWGWFSDLRDRSTSSMIESFTRTWCSPPLVANELSLIKTANFADENFSVSVSKSANEVVATYTKDETGMDLIIRLPASYPLRPVDVDCMRSLGISEVKQRKWLMSMMMFVRNQNGALAEAVRVWKRNFDKEFEGVEECPICYSVIHTVNHSLPRLACKTCKHKFHAACLYKWFSTSHKSSCPLCQSPF</sequence>
<dbReference type="Gene3D" id="1.25.10.10">
    <property type="entry name" value="Leucine-rich Repeat Variant"/>
    <property type="match status" value="1"/>
</dbReference>
<evidence type="ECO:0000256" key="3">
    <source>
        <dbReference type="ARBA" id="ARBA00004906"/>
    </source>
</evidence>
<keyword evidence="10" id="KW-0677">Repeat</keyword>
<evidence type="ECO:0000256" key="7">
    <source>
        <dbReference type="ARBA" id="ARBA00022490"/>
    </source>
</evidence>
<evidence type="ECO:0000256" key="6">
    <source>
        <dbReference type="ARBA" id="ARBA00017157"/>
    </source>
</evidence>
<comment type="function">
    <text evidence="15">E3 ubiquitin-protein ligase. Component of the ribosome quality control complex (RQC), a ribosome-associated complex that mediates ubiquitination and extraction of incompletely synthesized nascent chains for proteasomal degradation.</text>
</comment>
<keyword evidence="13 15" id="KW-0862">Zinc</keyword>
<dbReference type="EMBL" id="JBBPBM010000002">
    <property type="protein sequence ID" value="KAK8596572.1"/>
    <property type="molecule type" value="Genomic_DNA"/>
</dbReference>